<evidence type="ECO:0000313" key="2">
    <source>
        <dbReference type="Proteomes" id="UP000094067"/>
    </source>
</evidence>
<organism evidence="1 2">
    <name type="scientific">Eisenbergiella tayi</name>
    <dbReference type="NCBI Taxonomy" id="1432052"/>
    <lineage>
        <taxon>Bacteria</taxon>
        <taxon>Bacillati</taxon>
        <taxon>Bacillota</taxon>
        <taxon>Clostridia</taxon>
        <taxon>Lachnospirales</taxon>
        <taxon>Lachnospiraceae</taxon>
        <taxon>Eisenbergiella</taxon>
    </lineage>
</organism>
<protein>
    <recommendedName>
        <fullName evidence="3">SGNH/GDSL hydrolase family protein</fullName>
    </recommendedName>
</protein>
<name>A0A1E3A726_9FIRM</name>
<evidence type="ECO:0008006" key="3">
    <source>
        <dbReference type="Google" id="ProtNLM"/>
    </source>
</evidence>
<dbReference type="Gene3D" id="3.40.50.1110">
    <property type="entry name" value="SGNH hydrolase"/>
    <property type="match status" value="1"/>
</dbReference>
<evidence type="ECO:0000313" key="1">
    <source>
        <dbReference type="EMBL" id="ODM04565.1"/>
    </source>
</evidence>
<dbReference type="PATRIC" id="fig|1432052.4.peg.5979"/>
<accession>A0A1E3A726</accession>
<dbReference type="RefSeq" id="WP_069154840.1">
    <property type="nucleotide sequence ID" value="NZ_MCGH01000003.1"/>
</dbReference>
<dbReference type="InterPro" id="IPR036514">
    <property type="entry name" value="SGNH_hydro_sf"/>
</dbReference>
<dbReference type="SUPFAM" id="SSF52266">
    <property type="entry name" value="SGNH hydrolase"/>
    <property type="match status" value="1"/>
</dbReference>
<dbReference type="Proteomes" id="UP000094067">
    <property type="component" value="Unassembled WGS sequence"/>
</dbReference>
<proteinExistence type="predicted"/>
<gene>
    <name evidence="1" type="ORF">BEI61_05373</name>
</gene>
<comment type="caution">
    <text evidence="1">The sequence shown here is derived from an EMBL/GenBank/DDBJ whole genome shotgun (WGS) entry which is preliminary data.</text>
</comment>
<dbReference type="AlphaFoldDB" id="A0A1E3A726"/>
<dbReference type="EMBL" id="MCGH01000003">
    <property type="protein sequence ID" value="ODM04565.1"/>
    <property type="molecule type" value="Genomic_DNA"/>
</dbReference>
<reference evidence="1 2" key="1">
    <citation type="submission" date="2016-07" db="EMBL/GenBank/DDBJ databases">
        <title>Characterization of isolates of Eisenbergiella tayi derived from blood cultures, using whole genome sequencing.</title>
        <authorList>
            <person name="Burdz T."/>
            <person name="Wiebe D."/>
            <person name="Huynh C."/>
            <person name="Bernard K."/>
        </authorList>
    </citation>
    <scope>NUCLEOTIDE SEQUENCE [LARGE SCALE GENOMIC DNA]</scope>
    <source>
        <strain evidence="1 2">NML 110608</strain>
    </source>
</reference>
<sequence>MRVLFIGNSHTYVNDMPELFAGMAREKGIPCEVTMIAHGGWFLHQHQKEPDVRFNILFGNYDYVVLQEHAHPFGPESVMIEAAKEISKWIREAGSIPVAYMTWAEKENEAGQQQMTDAYRRMAVETGAVLAPVGEEWWKYKHAHPEVEMYASDGEHASLEGSTLAARILLEAIQEKEQEKER</sequence>